<gene>
    <name evidence="3" type="primary">LOC114244906</name>
</gene>
<organism evidence="2 3">
    <name type="scientific">Bombyx mandarina</name>
    <name type="common">Wild silk moth</name>
    <name type="synonym">Wild silkworm</name>
    <dbReference type="NCBI Taxonomy" id="7092"/>
    <lineage>
        <taxon>Eukaryota</taxon>
        <taxon>Metazoa</taxon>
        <taxon>Ecdysozoa</taxon>
        <taxon>Arthropoda</taxon>
        <taxon>Hexapoda</taxon>
        <taxon>Insecta</taxon>
        <taxon>Pterygota</taxon>
        <taxon>Neoptera</taxon>
        <taxon>Endopterygota</taxon>
        <taxon>Lepidoptera</taxon>
        <taxon>Glossata</taxon>
        <taxon>Ditrysia</taxon>
        <taxon>Bombycoidea</taxon>
        <taxon>Bombycidae</taxon>
        <taxon>Bombycinae</taxon>
        <taxon>Bombyx</taxon>
    </lineage>
</organism>
<keyword evidence="2" id="KW-1185">Reference proteome</keyword>
<keyword evidence="1" id="KW-0732">Signal</keyword>
<dbReference type="Proteomes" id="UP000504629">
    <property type="component" value="Unplaced"/>
</dbReference>
<accession>A0A6J2JTR0</accession>
<sequence length="117" mass="12781">MKLVLVTVLIVVSVQAVPSFPIGDELFDAASSGDWEKVHELINSKLNENDSWKPVSAGSVKSLKPIPGGHVYGESEYTFHSSSDINGQKTDKSGGHKIINDDGKVYEFDFNPKIKGY</sequence>
<protein>
    <submittedName>
        <fullName evidence="3">Uncharacterized protein LOC114244906</fullName>
    </submittedName>
</protein>
<dbReference type="GeneID" id="114244906"/>
<reference evidence="3" key="1">
    <citation type="submission" date="2025-08" db="UniProtKB">
        <authorList>
            <consortium name="RefSeq"/>
        </authorList>
    </citation>
    <scope>IDENTIFICATION</scope>
    <source>
        <tissue evidence="3">Silk gland</tissue>
    </source>
</reference>
<dbReference type="AlphaFoldDB" id="A0A6J2JTR0"/>
<dbReference type="RefSeq" id="XP_028032658.1">
    <property type="nucleotide sequence ID" value="XM_028176857.1"/>
</dbReference>
<feature type="chain" id="PRO_5027112469" evidence="1">
    <location>
        <begin position="17"/>
        <end position="117"/>
    </location>
</feature>
<dbReference type="KEGG" id="bman:114244906"/>
<name>A0A6J2JTR0_BOMMA</name>
<proteinExistence type="predicted"/>
<evidence type="ECO:0000313" key="2">
    <source>
        <dbReference type="Proteomes" id="UP000504629"/>
    </source>
</evidence>
<dbReference type="OrthoDB" id="6869788at2759"/>
<evidence type="ECO:0000256" key="1">
    <source>
        <dbReference type="SAM" id="SignalP"/>
    </source>
</evidence>
<feature type="signal peptide" evidence="1">
    <location>
        <begin position="1"/>
        <end position="16"/>
    </location>
</feature>
<evidence type="ECO:0000313" key="3">
    <source>
        <dbReference type="RefSeq" id="XP_028032658.1"/>
    </source>
</evidence>